<dbReference type="Proteomes" id="UP000289152">
    <property type="component" value="Unassembled WGS sequence"/>
</dbReference>
<dbReference type="VEuPathDB" id="FungiDB:TREMEDRAFT_42914"/>
<evidence type="ECO:0000313" key="4">
    <source>
        <dbReference type="Proteomes" id="UP000289152"/>
    </source>
</evidence>
<dbReference type="InterPro" id="IPR003121">
    <property type="entry name" value="SWIB_MDM2_domain"/>
</dbReference>
<feature type="region of interest" description="Disordered" evidence="1">
    <location>
        <begin position="1"/>
        <end position="55"/>
    </location>
</feature>
<dbReference type="SUPFAM" id="SSF47592">
    <property type="entry name" value="SWIB/MDM2 domain"/>
    <property type="match status" value="1"/>
</dbReference>
<dbReference type="STRING" id="5217.A0A4Q1B9I7"/>
<gene>
    <name evidence="3" type="ORF">M231_07303</name>
</gene>
<feature type="domain" description="DM2" evidence="2">
    <location>
        <begin position="253"/>
        <end position="327"/>
    </location>
</feature>
<keyword evidence="4" id="KW-1185">Reference proteome</keyword>
<evidence type="ECO:0000256" key="1">
    <source>
        <dbReference type="SAM" id="MobiDB-lite"/>
    </source>
</evidence>
<dbReference type="Gene3D" id="1.10.245.10">
    <property type="entry name" value="SWIB/MDM2 domain"/>
    <property type="match status" value="1"/>
</dbReference>
<dbReference type="PANTHER" id="PTHR13844">
    <property type="entry name" value="SWI/SNF-RELATED MATRIX-ASSOCIATED ACTIN-DEPENDENT REGULATOR OF CHROMATIN SUBFAMILY D"/>
    <property type="match status" value="1"/>
</dbReference>
<feature type="compositionally biased region" description="Basic and acidic residues" evidence="1">
    <location>
        <begin position="29"/>
        <end position="42"/>
    </location>
</feature>
<proteinExistence type="predicted"/>
<dbReference type="InParanoid" id="A0A4Q1B9I7"/>
<dbReference type="CDD" id="cd10568">
    <property type="entry name" value="SWIB_like"/>
    <property type="match status" value="1"/>
</dbReference>
<accession>A0A4Q1B9I7</accession>
<evidence type="ECO:0000259" key="2">
    <source>
        <dbReference type="Pfam" id="PF02201"/>
    </source>
</evidence>
<sequence>MSTPIPIPPTAGPSTQPSTNGIPPQTQGEAKKRVEPDADQIRRTKQPRPPLPPPHILASLVPESVAFNELLDVEAKLDWTLMRKRAEINDTLGRPVKVKRNIRVFISNTAHDQTWQAAQSAQAVTDDDVSMNAAVESKDSGDGVENGDKPSGGTGQDVDLSTGKGIPGWVLRVEGRLLDSGNVRIDKTKRKFSTFLRRVVVEFDNREPPTYPEGNVVEWSPANQPPTDGFEILRRGDSNVNCRIILDIAHYPERYRITSPLSELIASKEATRGEIISSVWKLIKIAGAQDKEDPTIVRPVGGLEKLMMPGQDGVPFHDIPQLVTRFLAHPDPVVIPYTIRVDRDYQFHDKCFDIPVEMEDPLKSKMADLLKRIEGDEGKEIMELEDKVGELVYHARELKQKRDFLEAFATNPQAFIQNWLQAQARDLDEMLGFQIGVASLNGGSVREEDLRRSDLFTMPWVDEAIVVHESARMEQERRQHGKR</sequence>
<evidence type="ECO:0000313" key="3">
    <source>
        <dbReference type="EMBL" id="RXK35448.1"/>
    </source>
</evidence>
<dbReference type="EMBL" id="SDIL01000136">
    <property type="protein sequence ID" value="RXK35448.1"/>
    <property type="molecule type" value="Genomic_DNA"/>
</dbReference>
<organism evidence="3 4">
    <name type="scientific">Tremella mesenterica</name>
    <name type="common">Jelly fungus</name>
    <dbReference type="NCBI Taxonomy" id="5217"/>
    <lineage>
        <taxon>Eukaryota</taxon>
        <taxon>Fungi</taxon>
        <taxon>Dikarya</taxon>
        <taxon>Basidiomycota</taxon>
        <taxon>Agaricomycotina</taxon>
        <taxon>Tremellomycetes</taxon>
        <taxon>Tremellales</taxon>
        <taxon>Tremellaceae</taxon>
        <taxon>Tremella</taxon>
    </lineage>
</organism>
<feature type="compositionally biased region" description="Pro residues" evidence="1">
    <location>
        <begin position="1"/>
        <end position="11"/>
    </location>
</feature>
<dbReference type="InterPro" id="IPR036885">
    <property type="entry name" value="SWIB_MDM2_dom_sf"/>
</dbReference>
<dbReference type="AlphaFoldDB" id="A0A4Q1B9I7"/>
<dbReference type="FunCoup" id="A0A4Q1B9I7">
    <property type="interactions" value="479"/>
</dbReference>
<dbReference type="Pfam" id="PF02201">
    <property type="entry name" value="SWIB"/>
    <property type="match status" value="1"/>
</dbReference>
<feature type="region of interest" description="Disordered" evidence="1">
    <location>
        <begin position="135"/>
        <end position="161"/>
    </location>
</feature>
<name>A0A4Q1B9I7_TREME</name>
<feature type="compositionally biased region" description="Polar residues" evidence="1">
    <location>
        <begin position="12"/>
        <end position="28"/>
    </location>
</feature>
<comment type="caution">
    <text evidence="3">The sequence shown here is derived from an EMBL/GenBank/DDBJ whole genome shotgun (WGS) entry which is preliminary data.</text>
</comment>
<dbReference type="OrthoDB" id="10263741at2759"/>
<reference evidence="3 4" key="1">
    <citation type="submission" date="2016-06" db="EMBL/GenBank/DDBJ databases">
        <title>Evolution of pathogenesis and genome organization in the Tremellales.</title>
        <authorList>
            <person name="Cuomo C."/>
            <person name="Litvintseva A."/>
            <person name="Heitman J."/>
            <person name="Chen Y."/>
            <person name="Sun S."/>
            <person name="Springer D."/>
            <person name="Dromer F."/>
            <person name="Young S."/>
            <person name="Zeng Q."/>
            <person name="Chapman S."/>
            <person name="Gujja S."/>
            <person name="Saif S."/>
            <person name="Birren B."/>
        </authorList>
    </citation>
    <scope>NUCLEOTIDE SEQUENCE [LARGE SCALE GENOMIC DNA]</scope>
    <source>
        <strain evidence="3 4">ATCC 28783</strain>
    </source>
</reference>
<protein>
    <recommendedName>
        <fullName evidence="2">DM2 domain-containing protein</fullName>
    </recommendedName>
</protein>